<evidence type="ECO:0000256" key="2">
    <source>
        <dbReference type="HAMAP-Rule" id="MF_02087"/>
    </source>
</evidence>
<dbReference type="PIRSF" id="PIRSF004848">
    <property type="entry name" value="YBL036c_PLPDEIII"/>
    <property type="match status" value="1"/>
</dbReference>
<evidence type="ECO:0000256" key="3">
    <source>
        <dbReference type="PIRSR" id="PIRSR004848-1"/>
    </source>
</evidence>
<dbReference type="FunFam" id="3.20.20.10:FF:000018">
    <property type="entry name" value="Pyridoxal phosphate homeostasis protein"/>
    <property type="match status" value="1"/>
</dbReference>
<reference evidence="6 7" key="1">
    <citation type="submission" date="2018-06" db="EMBL/GenBank/DDBJ databases">
        <title>Genomic Encyclopedia of Type Strains, Phase IV (KMG-IV): sequencing the most valuable type-strain genomes for metagenomic binning, comparative biology and taxonomic classification.</title>
        <authorList>
            <person name="Goeker M."/>
        </authorList>
    </citation>
    <scope>NUCLEOTIDE SEQUENCE [LARGE SCALE GENOMIC DNA]</scope>
    <source>
        <strain evidence="6 7">DSM 25532</strain>
    </source>
</reference>
<dbReference type="RefSeq" id="WP_113961360.1">
    <property type="nucleotide sequence ID" value="NZ_QNRR01000013.1"/>
</dbReference>
<evidence type="ECO:0000259" key="5">
    <source>
        <dbReference type="Pfam" id="PF01168"/>
    </source>
</evidence>
<dbReference type="SUPFAM" id="SSF51419">
    <property type="entry name" value="PLP-binding barrel"/>
    <property type="match status" value="1"/>
</dbReference>
<dbReference type="Gene3D" id="3.20.20.10">
    <property type="entry name" value="Alanine racemase"/>
    <property type="match status" value="1"/>
</dbReference>
<evidence type="ECO:0000313" key="6">
    <source>
        <dbReference type="EMBL" id="RBP37659.1"/>
    </source>
</evidence>
<name>A0A366H6B1_9BACT</name>
<dbReference type="Pfam" id="PF01168">
    <property type="entry name" value="Ala_racemase_N"/>
    <property type="match status" value="1"/>
</dbReference>
<dbReference type="InterPro" id="IPR011078">
    <property type="entry name" value="PyrdxlP_homeostasis"/>
</dbReference>
<accession>A0A366H6B1</accession>
<dbReference type="Proteomes" id="UP000253426">
    <property type="component" value="Unassembled WGS sequence"/>
</dbReference>
<sequence>MDIRENLELVLSNIAAAAAKAGRRPEEVELVAVSKTFPVEIIREAVDAGQLLFGENKVQELLRKTPDLPAKLRWHLIGHLQSNKVRKVLPVVEMIQSVDSLELAYDINRIAGELGVFPKVLLEVNVAEEASKHGFPAHKLETQLEDLLQCDRIEIHGLMCIPPISEDPEDSRKYFVFLREYRDKLEKLAGTKFPVLSMGMSGDYAVAVEEGATFVRVGSAIFGKR</sequence>
<feature type="modified residue" description="N6-(pyridoxal phosphate)lysine" evidence="2 3">
    <location>
        <position position="35"/>
    </location>
</feature>
<dbReference type="HAMAP" id="MF_02087">
    <property type="entry name" value="PLP_homeostasis"/>
    <property type="match status" value="1"/>
</dbReference>
<dbReference type="InterPro" id="IPR001608">
    <property type="entry name" value="Ala_racemase_N"/>
</dbReference>
<evidence type="ECO:0000256" key="4">
    <source>
        <dbReference type="RuleBase" id="RU004514"/>
    </source>
</evidence>
<gene>
    <name evidence="6" type="ORF">DES53_11341</name>
</gene>
<dbReference type="EMBL" id="QNRR01000013">
    <property type="protein sequence ID" value="RBP37659.1"/>
    <property type="molecule type" value="Genomic_DNA"/>
</dbReference>
<dbReference type="OrthoDB" id="9804072at2"/>
<dbReference type="AlphaFoldDB" id="A0A366H6B1"/>
<comment type="similarity">
    <text evidence="2 4">Belongs to the pyridoxal phosphate-binding protein YggS/PROSC family.</text>
</comment>
<feature type="domain" description="Alanine racemase N-terminal" evidence="5">
    <location>
        <begin position="10"/>
        <end position="224"/>
    </location>
</feature>
<evidence type="ECO:0000256" key="1">
    <source>
        <dbReference type="ARBA" id="ARBA00022898"/>
    </source>
</evidence>
<dbReference type="PANTHER" id="PTHR10146">
    <property type="entry name" value="PROLINE SYNTHETASE CO-TRANSCRIBED BACTERIAL HOMOLOG PROTEIN"/>
    <property type="match status" value="1"/>
</dbReference>
<comment type="function">
    <text evidence="2">Pyridoxal 5'-phosphate (PLP)-binding protein, which is involved in PLP homeostasis.</text>
</comment>
<dbReference type="GO" id="GO:0030170">
    <property type="term" value="F:pyridoxal phosphate binding"/>
    <property type="evidence" value="ECO:0007669"/>
    <property type="project" value="UniProtKB-UniRule"/>
</dbReference>
<dbReference type="InterPro" id="IPR029066">
    <property type="entry name" value="PLP-binding_barrel"/>
</dbReference>
<dbReference type="CDD" id="cd00635">
    <property type="entry name" value="PLPDE_III_YBL036c_like"/>
    <property type="match status" value="1"/>
</dbReference>
<protein>
    <recommendedName>
        <fullName evidence="2">Pyridoxal phosphate homeostasis protein</fullName>
        <shortName evidence="2">PLP homeostasis protein</shortName>
    </recommendedName>
</protein>
<organism evidence="6 7">
    <name type="scientific">Roseimicrobium gellanilyticum</name>
    <dbReference type="NCBI Taxonomy" id="748857"/>
    <lineage>
        <taxon>Bacteria</taxon>
        <taxon>Pseudomonadati</taxon>
        <taxon>Verrucomicrobiota</taxon>
        <taxon>Verrucomicrobiia</taxon>
        <taxon>Verrucomicrobiales</taxon>
        <taxon>Verrucomicrobiaceae</taxon>
        <taxon>Roseimicrobium</taxon>
    </lineage>
</organism>
<dbReference type="NCBIfam" id="TIGR00044">
    <property type="entry name" value="YggS family pyridoxal phosphate-dependent enzyme"/>
    <property type="match status" value="1"/>
</dbReference>
<proteinExistence type="inferred from homology"/>
<comment type="caution">
    <text evidence="6">The sequence shown here is derived from an EMBL/GenBank/DDBJ whole genome shotgun (WGS) entry which is preliminary data.</text>
</comment>
<dbReference type="PANTHER" id="PTHR10146:SF14">
    <property type="entry name" value="PYRIDOXAL PHOSPHATE HOMEOSTASIS PROTEIN"/>
    <property type="match status" value="1"/>
</dbReference>
<keyword evidence="7" id="KW-1185">Reference proteome</keyword>
<comment type="cofactor">
    <cofactor evidence="3">
        <name>pyridoxal 5'-phosphate</name>
        <dbReference type="ChEBI" id="CHEBI:597326"/>
    </cofactor>
</comment>
<evidence type="ECO:0000313" key="7">
    <source>
        <dbReference type="Proteomes" id="UP000253426"/>
    </source>
</evidence>
<keyword evidence="1 2" id="KW-0663">Pyridoxal phosphate</keyword>